<sequence>MDIVGPLKASQNGYRFLLVISDYTTRYPEALPVRTTNARTIGEVLVQFFFQVGVPFEILANQGSNILSKSLREVYRMLGIREMETSPYHPQTHGLVERLN</sequence>
<name>A0AA88HV01_ARTSF</name>
<dbReference type="Proteomes" id="UP001187531">
    <property type="component" value="Unassembled WGS sequence"/>
</dbReference>
<evidence type="ECO:0000259" key="1">
    <source>
        <dbReference type="PROSITE" id="PS50994"/>
    </source>
</evidence>
<organism evidence="2 3">
    <name type="scientific">Artemia franciscana</name>
    <name type="common">Brine shrimp</name>
    <name type="synonym">Artemia sanfranciscana</name>
    <dbReference type="NCBI Taxonomy" id="6661"/>
    <lineage>
        <taxon>Eukaryota</taxon>
        <taxon>Metazoa</taxon>
        <taxon>Ecdysozoa</taxon>
        <taxon>Arthropoda</taxon>
        <taxon>Crustacea</taxon>
        <taxon>Branchiopoda</taxon>
        <taxon>Anostraca</taxon>
        <taxon>Artemiidae</taxon>
        <taxon>Artemia</taxon>
    </lineage>
</organism>
<dbReference type="InterPro" id="IPR036397">
    <property type="entry name" value="RNaseH_sf"/>
</dbReference>
<dbReference type="PANTHER" id="PTHR37984">
    <property type="entry name" value="PROTEIN CBG26694"/>
    <property type="match status" value="1"/>
</dbReference>
<protein>
    <recommendedName>
        <fullName evidence="1">Integrase catalytic domain-containing protein</fullName>
    </recommendedName>
</protein>
<dbReference type="PROSITE" id="PS50994">
    <property type="entry name" value="INTEGRASE"/>
    <property type="match status" value="1"/>
</dbReference>
<comment type="caution">
    <text evidence="2">The sequence shown here is derived from an EMBL/GenBank/DDBJ whole genome shotgun (WGS) entry which is preliminary data.</text>
</comment>
<dbReference type="GO" id="GO:0015074">
    <property type="term" value="P:DNA integration"/>
    <property type="evidence" value="ECO:0007669"/>
    <property type="project" value="InterPro"/>
</dbReference>
<dbReference type="SUPFAM" id="SSF53098">
    <property type="entry name" value="Ribonuclease H-like"/>
    <property type="match status" value="1"/>
</dbReference>
<accession>A0AA88HV01</accession>
<evidence type="ECO:0000313" key="3">
    <source>
        <dbReference type="Proteomes" id="UP001187531"/>
    </source>
</evidence>
<dbReference type="GO" id="GO:0003676">
    <property type="term" value="F:nucleic acid binding"/>
    <property type="evidence" value="ECO:0007669"/>
    <property type="project" value="InterPro"/>
</dbReference>
<keyword evidence="3" id="KW-1185">Reference proteome</keyword>
<proteinExistence type="predicted"/>
<dbReference type="InterPro" id="IPR001584">
    <property type="entry name" value="Integrase_cat-core"/>
</dbReference>
<dbReference type="InterPro" id="IPR050951">
    <property type="entry name" value="Retrovirus_Pol_polyprotein"/>
</dbReference>
<dbReference type="EMBL" id="JAVRJZ010000010">
    <property type="protein sequence ID" value="KAK2717563.1"/>
    <property type="molecule type" value="Genomic_DNA"/>
</dbReference>
<dbReference type="AlphaFoldDB" id="A0AA88HV01"/>
<dbReference type="Gene3D" id="3.30.420.10">
    <property type="entry name" value="Ribonuclease H-like superfamily/Ribonuclease H"/>
    <property type="match status" value="1"/>
</dbReference>
<gene>
    <name evidence="2" type="ORF">QYM36_006374</name>
</gene>
<reference evidence="2" key="1">
    <citation type="submission" date="2023-07" db="EMBL/GenBank/DDBJ databases">
        <title>Chromosome-level genome assembly of Artemia franciscana.</title>
        <authorList>
            <person name="Jo E."/>
        </authorList>
    </citation>
    <scope>NUCLEOTIDE SEQUENCE</scope>
    <source>
        <tissue evidence="2">Whole body</tissue>
    </source>
</reference>
<dbReference type="InterPro" id="IPR012337">
    <property type="entry name" value="RNaseH-like_sf"/>
</dbReference>
<feature type="domain" description="Integrase catalytic" evidence="1">
    <location>
        <begin position="1"/>
        <end position="100"/>
    </location>
</feature>
<dbReference type="PANTHER" id="PTHR37984:SF15">
    <property type="entry name" value="INTEGRASE CATALYTIC DOMAIN-CONTAINING PROTEIN"/>
    <property type="match status" value="1"/>
</dbReference>
<evidence type="ECO:0000313" key="2">
    <source>
        <dbReference type="EMBL" id="KAK2717563.1"/>
    </source>
</evidence>